<evidence type="ECO:0000256" key="1">
    <source>
        <dbReference type="SAM" id="SignalP"/>
    </source>
</evidence>
<dbReference type="RefSeq" id="WP_010696531.1">
    <property type="nucleotide sequence ID" value="NZ_CP061007.1"/>
</dbReference>
<evidence type="ECO:0000313" key="2">
    <source>
        <dbReference type="EMBL" id="PKW15964.1"/>
    </source>
</evidence>
<dbReference type="EMBL" id="PJNB01000001">
    <property type="protein sequence ID" value="PKW15964.1"/>
    <property type="molecule type" value="Genomic_DNA"/>
</dbReference>
<comment type="caution">
    <text evidence="2">The sequence shown here is derived from an EMBL/GenBank/DDBJ whole genome shotgun (WGS) entry which is preliminary data.</text>
</comment>
<sequence length="116" mass="12217">MKSSFRSVVRGVAISSALGAALVLGQAGIAQAATPGVFKLCSGGNFDSFATFTERGGFSTFVVRRGTCQSFKYGGNHAERVDIKVANSDRYIGSLSYDGRVGANVRTVNGPSFYTF</sequence>
<name>A0A2N3XZ56_SACSN</name>
<dbReference type="AlphaFoldDB" id="A0A2N3XZ56"/>
<proteinExistence type="predicted"/>
<gene>
    <name evidence="2" type="ORF">A8926_3746</name>
</gene>
<dbReference type="OrthoDB" id="3688289at2"/>
<evidence type="ECO:0000313" key="3">
    <source>
        <dbReference type="Proteomes" id="UP000233786"/>
    </source>
</evidence>
<feature type="signal peptide" evidence="1">
    <location>
        <begin position="1"/>
        <end position="32"/>
    </location>
</feature>
<evidence type="ECO:0008006" key="4">
    <source>
        <dbReference type="Google" id="ProtNLM"/>
    </source>
</evidence>
<keyword evidence="3" id="KW-1185">Reference proteome</keyword>
<accession>A0A2N3XZ56</accession>
<feature type="chain" id="PRO_5014950207" description="Beta/gamma crystallin" evidence="1">
    <location>
        <begin position="33"/>
        <end position="116"/>
    </location>
</feature>
<keyword evidence="1" id="KW-0732">Signal</keyword>
<reference evidence="2" key="1">
    <citation type="submission" date="2017-12" db="EMBL/GenBank/DDBJ databases">
        <title>Sequencing the genomes of 1000 Actinobacteria strains.</title>
        <authorList>
            <person name="Klenk H.-P."/>
        </authorList>
    </citation>
    <scope>NUCLEOTIDE SEQUENCE [LARGE SCALE GENOMIC DNA]</scope>
    <source>
        <strain evidence="2">DSM 44228</strain>
    </source>
</reference>
<organism evidence="2 3">
    <name type="scientific">Saccharopolyspora spinosa</name>
    <dbReference type="NCBI Taxonomy" id="60894"/>
    <lineage>
        <taxon>Bacteria</taxon>
        <taxon>Bacillati</taxon>
        <taxon>Actinomycetota</taxon>
        <taxon>Actinomycetes</taxon>
        <taxon>Pseudonocardiales</taxon>
        <taxon>Pseudonocardiaceae</taxon>
        <taxon>Saccharopolyspora</taxon>
    </lineage>
</organism>
<protein>
    <recommendedName>
        <fullName evidence="4">Beta/gamma crystallin</fullName>
    </recommendedName>
</protein>
<dbReference type="Proteomes" id="UP000233786">
    <property type="component" value="Unassembled WGS sequence"/>
</dbReference>